<dbReference type="Gene3D" id="2.40.50.140">
    <property type="entry name" value="Nucleic acid-binding proteins"/>
    <property type="match status" value="1"/>
</dbReference>
<dbReference type="EMBL" id="PYVG01000064">
    <property type="protein sequence ID" value="PTB88404.1"/>
    <property type="molecule type" value="Genomic_DNA"/>
</dbReference>
<dbReference type="Proteomes" id="UP000241514">
    <property type="component" value="Unassembled WGS sequence"/>
</dbReference>
<sequence>MHIEIETTNTSDRQVTARRSGEVFFIREQQALMYKTGQKYPDKFTLNIYFGNDEKLRNATGSLPVGRYQLAEEAFYINNNQQMALNPSRLQPLKAAQAA</sequence>
<accession>A0A6N4DE02</accession>
<gene>
    <name evidence="1" type="ORF">C9928_06360</name>
</gene>
<organism evidence="1 2">
    <name type="scientific">Pseudidiomarina aestuarii</name>
    <dbReference type="NCBI Taxonomy" id="624146"/>
    <lineage>
        <taxon>Bacteria</taxon>
        <taxon>Pseudomonadati</taxon>
        <taxon>Pseudomonadota</taxon>
        <taxon>Gammaproteobacteria</taxon>
        <taxon>Alteromonadales</taxon>
        <taxon>Idiomarinaceae</taxon>
        <taxon>Pseudidiomarina</taxon>
    </lineage>
</organism>
<reference evidence="1 2" key="1">
    <citation type="submission" date="2018-03" db="EMBL/GenBank/DDBJ databases">
        <title>Cross-interface Injection: A General Nanoliter Liquid Handling Method Applied to Single Cells Genome Amplification Automated Nanoliter Liquid Handling Applied to Single Cell Multiple Displacement Amplification.</title>
        <authorList>
            <person name="Yun J."/>
            <person name="Xu P."/>
            <person name="Xu J."/>
            <person name="Dai X."/>
            <person name="Wang Y."/>
            <person name="Zheng X."/>
            <person name="Cao C."/>
            <person name="Yi Q."/>
            <person name="Zhu Y."/>
            <person name="Wang L."/>
            <person name="Dong Z."/>
            <person name="Huang Y."/>
            <person name="Huang L."/>
            <person name="Du W."/>
        </authorList>
    </citation>
    <scope>NUCLEOTIDE SEQUENCE [LARGE SCALE GENOMIC DNA]</scope>
    <source>
        <strain evidence="1 2">A9-4</strain>
    </source>
</reference>
<comment type="caution">
    <text evidence="1">The sequence shown here is derived from an EMBL/GenBank/DDBJ whole genome shotgun (WGS) entry which is preliminary data.</text>
</comment>
<protein>
    <recommendedName>
        <fullName evidence="3">Single-stranded DNA-binding protein</fullName>
    </recommendedName>
</protein>
<name>A0A6N4DE02_9GAMM</name>
<dbReference type="InterPro" id="IPR012340">
    <property type="entry name" value="NA-bd_OB-fold"/>
</dbReference>
<evidence type="ECO:0000313" key="2">
    <source>
        <dbReference type="Proteomes" id="UP000241514"/>
    </source>
</evidence>
<evidence type="ECO:0008006" key="3">
    <source>
        <dbReference type="Google" id="ProtNLM"/>
    </source>
</evidence>
<dbReference type="AlphaFoldDB" id="A0A6N4DE02"/>
<evidence type="ECO:0000313" key="1">
    <source>
        <dbReference type="EMBL" id="PTB88404.1"/>
    </source>
</evidence>
<proteinExistence type="predicted"/>